<dbReference type="GO" id="GO:0006508">
    <property type="term" value="P:proteolysis"/>
    <property type="evidence" value="ECO:0007669"/>
    <property type="project" value="InterPro"/>
</dbReference>
<evidence type="ECO:0000313" key="2">
    <source>
        <dbReference type="EMBL" id="SDL83045.1"/>
    </source>
</evidence>
<dbReference type="SUPFAM" id="SSF51556">
    <property type="entry name" value="Metallo-dependent hydrolases"/>
    <property type="match status" value="1"/>
</dbReference>
<protein>
    <submittedName>
        <fullName evidence="2">Membrane dipeptidase</fullName>
    </submittedName>
</protein>
<dbReference type="PANTHER" id="PTHR10443:SF12">
    <property type="entry name" value="DIPEPTIDASE"/>
    <property type="match status" value="1"/>
</dbReference>
<evidence type="ECO:0000256" key="1">
    <source>
        <dbReference type="SAM" id="SignalP"/>
    </source>
</evidence>
<dbReference type="InterPro" id="IPR032466">
    <property type="entry name" value="Metal_Hydrolase"/>
</dbReference>
<name>A0A1G9NAY8_9PROT</name>
<reference evidence="2 3" key="1">
    <citation type="submission" date="2016-10" db="EMBL/GenBank/DDBJ databases">
        <authorList>
            <person name="de Groot N.N."/>
        </authorList>
    </citation>
    <scope>NUCLEOTIDE SEQUENCE [LARGE SCALE GENOMIC DNA]</scope>
    <source>
        <strain evidence="2 3">DSM 16077</strain>
    </source>
</reference>
<dbReference type="InterPro" id="IPR008257">
    <property type="entry name" value="Pept_M19"/>
</dbReference>
<sequence>MTNILLHRRNFLMAGTAALAAPAFPVASRADAAQLDALMARARVINGNMLPAFESNPEDEAFGRQLRATGLTAVKYSLGGAGAGFDDAVDHIGWISNEIARHEAHYLPVLQVSDIARAKASGRIGIIYAFEDATMFDDDIERIPFFHALGVRAMQLSYNGTSPWASGVMVADETAGLSESGHRAVNTMNAVGVTIDTSHSNDRSTLDIIAESNRPVMLSHAGCKGVYNHPRNRSDAALRAIADQGGVVGLYELAYLTPGLEQQTLSDYLRHLLYALNLCGTEHVGIGSDALMLEFDTSPASMEGWNASIVQRRETGVAAPGEGPPPFVVGLNGPQRMRRIAEELLANGYSETVVEKVLGENFLRVFADTW</sequence>
<dbReference type="EMBL" id="FNHG01000002">
    <property type="protein sequence ID" value="SDL83045.1"/>
    <property type="molecule type" value="Genomic_DNA"/>
</dbReference>
<dbReference type="STRING" id="144026.SAMN04488568_102268"/>
<organism evidence="2 3">
    <name type="scientific">Maricaulis salignorans</name>
    <dbReference type="NCBI Taxonomy" id="144026"/>
    <lineage>
        <taxon>Bacteria</taxon>
        <taxon>Pseudomonadati</taxon>
        <taxon>Pseudomonadota</taxon>
        <taxon>Alphaproteobacteria</taxon>
        <taxon>Maricaulales</taxon>
        <taxon>Maricaulaceae</taxon>
        <taxon>Maricaulis</taxon>
    </lineage>
</organism>
<dbReference type="RefSeq" id="WP_091766579.1">
    <property type="nucleotide sequence ID" value="NZ_FNHG01000002.1"/>
</dbReference>
<dbReference type="AlphaFoldDB" id="A0A1G9NAY8"/>
<gene>
    <name evidence="2" type="ORF">SAMN04488568_102268</name>
</gene>
<feature type="signal peptide" evidence="1">
    <location>
        <begin position="1"/>
        <end position="20"/>
    </location>
</feature>
<dbReference type="GO" id="GO:0070573">
    <property type="term" value="F:metallodipeptidase activity"/>
    <property type="evidence" value="ECO:0007669"/>
    <property type="project" value="InterPro"/>
</dbReference>
<dbReference type="Pfam" id="PF01244">
    <property type="entry name" value="Peptidase_M19"/>
    <property type="match status" value="1"/>
</dbReference>
<dbReference type="InterPro" id="IPR006311">
    <property type="entry name" value="TAT_signal"/>
</dbReference>
<feature type="chain" id="PRO_5011741817" evidence="1">
    <location>
        <begin position="21"/>
        <end position="370"/>
    </location>
</feature>
<keyword evidence="3" id="KW-1185">Reference proteome</keyword>
<dbReference type="PANTHER" id="PTHR10443">
    <property type="entry name" value="MICROSOMAL DIPEPTIDASE"/>
    <property type="match status" value="1"/>
</dbReference>
<accession>A0A1G9NAY8</accession>
<dbReference type="PROSITE" id="PS51318">
    <property type="entry name" value="TAT"/>
    <property type="match status" value="1"/>
</dbReference>
<dbReference type="Proteomes" id="UP000199759">
    <property type="component" value="Unassembled WGS sequence"/>
</dbReference>
<evidence type="ECO:0000313" key="3">
    <source>
        <dbReference type="Proteomes" id="UP000199759"/>
    </source>
</evidence>
<dbReference type="PROSITE" id="PS51365">
    <property type="entry name" value="RENAL_DIPEPTIDASE_2"/>
    <property type="match status" value="1"/>
</dbReference>
<keyword evidence="1" id="KW-0732">Signal</keyword>
<dbReference type="Gene3D" id="3.20.20.140">
    <property type="entry name" value="Metal-dependent hydrolases"/>
    <property type="match status" value="1"/>
</dbReference>
<dbReference type="OrthoDB" id="9804920at2"/>
<proteinExistence type="predicted"/>